<dbReference type="GO" id="GO:0071028">
    <property type="term" value="P:nuclear mRNA surveillance"/>
    <property type="evidence" value="ECO:0007669"/>
    <property type="project" value="TreeGrafter"/>
</dbReference>
<dbReference type="GO" id="GO:0000176">
    <property type="term" value="C:nuclear exosome (RNase complex)"/>
    <property type="evidence" value="ECO:0007669"/>
    <property type="project" value="TreeGrafter"/>
</dbReference>
<dbReference type="OrthoDB" id="272245at2759"/>
<dbReference type="GO" id="GO:0034476">
    <property type="term" value="P:U5 snRNA 3'-end processing"/>
    <property type="evidence" value="ECO:0007669"/>
    <property type="project" value="TreeGrafter"/>
</dbReference>
<dbReference type="GeneID" id="54364334"/>
<dbReference type="GO" id="GO:0034475">
    <property type="term" value="P:U4 snRNA 3'-end processing"/>
    <property type="evidence" value="ECO:0007669"/>
    <property type="project" value="TreeGrafter"/>
</dbReference>
<sequence>MAPYTNIPLSPAELSYLHNSLSQDPPVRPDGRSTTQFRPLVAETDILPSTNGSARICFADGTEAIVGIKAEVEKSRPSRGGNGAVVLAEDASQPTDSRSALHRDVDMDDANADDEGGAARNQHGGRGDNDWLEMSIEIPGLRDDDALPVFLAAMLTEALLADGAVRDRLWINSRFHWRLYIDILLLSQPLSYPLPLLSLTTHLALLSTRLPALISEKDEDPLFNDDWEAAAWLYPRKSSSSNTTSITTTPTSKPPITLLVMTVGPNTILFDPSKEELAVADAVVAISITPSSSSPSAGGTTAPFKVIALRTIDPPSRLTAAGVLNTTAAVPSTSAAPASGAAAAVIPPDRAAALRELDAGRTVWRPSRGGLSRAVLARMIKAVVEKGGVGEEVLGGLEGVEV</sequence>
<proteinExistence type="inferred from homology"/>
<evidence type="ECO:0000256" key="5">
    <source>
        <dbReference type="ARBA" id="ARBA00022835"/>
    </source>
</evidence>
<dbReference type="AlphaFoldDB" id="A0A6J3LYR4"/>
<dbReference type="GO" id="GO:0035925">
    <property type="term" value="F:mRNA 3'-UTR AU-rich region binding"/>
    <property type="evidence" value="ECO:0007669"/>
    <property type="project" value="TreeGrafter"/>
</dbReference>
<reference evidence="9" key="3">
    <citation type="submission" date="2025-08" db="UniProtKB">
        <authorList>
            <consortium name="RefSeq"/>
        </authorList>
    </citation>
    <scope>IDENTIFICATION</scope>
    <source>
        <strain evidence="9">CBS 342.82</strain>
    </source>
</reference>
<evidence type="ECO:0000256" key="3">
    <source>
        <dbReference type="ARBA" id="ARBA00006678"/>
    </source>
</evidence>
<reference evidence="9" key="2">
    <citation type="submission" date="2020-04" db="EMBL/GenBank/DDBJ databases">
        <authorList>
            <consortium name="NCBI Genome Project"/>
        </authorList>
    </citation>
    <scope>NUCLEOTIDE SEQUENCE</scope>
    <source>
        <strain evidence="9">CBS 342.82</strain>
    </source>
</reference>
<reference evidence="9" key="1">
    <citation type="submission" date="2020-01" db="EMBL/GenBank/DDBJ databases">
        <authorList>
            <consortium name="DOE Joint Genome Institute"/>
            <person name="Haridas S."/>
            <person name="Albert R."/>
            <person name="Binder M."/>
            <person name="Bloem J."/>
            <person name="Labutti K."/>
            <person name="Salamov A."/>
            <person name="Andreopoulos B."/>
            <person name="Baker S.E."/>
            <person name="Barry K."/>
            <person name="Bills G."/>
            <person name="Bluhm B.H."/>
            <person name="Cannon C."/>
            <person name="Castanera R."/>
            <person name="Culley D.E."/>
            <person name="Daum C."/>
            <person name="Ezra D."/>
            <person name="Gonzalez J.B."/>
            <person name="Henrissat B."/>
            <person name="Kuo A."/>
            <person name="Liang C."/>
            <person name="Lipzen A."/>
            <person name="Lutzoni F."/>
            <person name="Magnuson J."/>
            <person name="Mondo S."/>
            <person name="Nolan M."/>
            <person name="Ohm R."/>
            <person name="Pangilinan J."/>
            <person name="Park H.-J."/>
            <person name="Ramirez L."/>
            <person name="Alfaro M."/>
            <person name="Sun H."/>
            <person name="Tritt A."/>
            <person name="Yoshinaga Y."/>
            <person name="Zwiers L.-H."/>
            <person name="Turgeon B.G."/>
            <person name="Goodwin S.B."/>
            <person name="Spatafora J.W."/>
            <person name="Crous P.W."/>
            <person name="Grigoriev I.V."/>
        </authorList>
    </citation>
    <scope>NUCLEOTIDE SEQUENCE</scope>
    <source>
        <strain evidence="9">CBS 342.82</strain>
    </source>
</reference>
<dbReference type="GO" id="GO:0000177">
    <property type="term" value="C:cytoplasmic exosome (RNase complex)"/>
    <property type="evidence" value="ECO:0007669"/>
    <property type="project" value="TreeGrafter"/>
</dbReference>
<evidence type="ECO:0000256" key="7">
    <source>
        <dbReference type="SAM" id="MobiDB-lite"/>
    </source>
</evidence>
<dbReference type="SUPFAM" id="SSF54211">
    <property type="entry name" value="Ribosomal protein S5 domain 2-like"/>
    <property type="match status" value="1"/>
</dbReference>
<dbReference type="Gene3D" id="3.30.230.70">
    <property type="entry name" value="GHMP Kinase, N-terminal domain"/>
    <property type="match status" value="1"/>
</dbReference>
<dbReference type="RefSeq" id="XP_033457951.1">
    <property type="nucleotide sequence ID" value="XM_033606534.1"/>
</dbReference>
<evidence type="ECO:0000256" key="1">
    <source>
        <dbReference type="ARBA" id="ARBA00004496"/>
    </source>
</evidence>
<dbReference type="Proteomes" id="UP000504637">
    <property type="component" value="Unplaced"/>
</dbReference>
<comment type="subcellular location">
    <subcellularLocation>
        <location evidence="1">Cytoplasm</location>
    </subcellularLocation>
    <subcellularLocation>
        <location evidence="2">Nucleus</location>
        <location evidence="2">Nucleolus</location>
    </subcellularLocation>
</comment>
<dbReference type="PANTHER" id="PTHR11097:SF8">
    <property type="entry name" value="EXOSOME COMPLEX COMPONENT RRP42"/>
    <property type="match status" value="1"/>
</dbReference>
<accession>A0A6J3LYR4</accession>
<evidence type="ECO:0000256" key="4">
    <source>
        <dbReference type="ARBA" id="ARBA00022490"/>
    </source>
</evidence>
<dbReference type="GO" id="GO:0000467">
    <property type="term" value="P:exonucleolytic trimming to generate mature 3'-end of 5.8S rRNA from tricistronic rRNA transcript (SSU-rRNA, 5.8S rRNA, LSU-rRNA)"/>
    <property type="evidence" value="ECO:0007669"/>
    <property type="project" value="TreeGrafter"/>
</dbReference>
<protein>
    <recommendedName>
        <fullName evidence="6">Ribosomal RNA-processing protein 42</fullName>
    </recommendedName>
</protein>
<dbReference type="GO" id="GO:0071035">
    <property type="term" value="P:nuclear polyadenylation-dependent rRNA catabolic process"/>
    <property type="evidence" value="ECO:0007669"/>
    <property type="project" value="TreeGrafter"/>
</dbReference>
<dbReference type="GO" id="GO:0034473">
    <property type="term" value="P:U1 snRNA 3'-end processing"/>
    <property type="evidence" value="ECO:0007669"/>
    <property type="project" value="TreeGrafter"/>
</dbReference>
<feature type="compositionally biased region" description="Acidic residues" evidence="7">
    <location>
        <begin position="106"/>
        <end position="116"/>
    </location>
</feature>
<evidence type="ECO:0000313" key="8">
    <source>
        <dbReference type="Proteomes" id="UP000504637"/>
    </source>
</evidence>
<keyword evidence="4" id="KW-0963">Cytoplasm</keyword>
<dbReference type="PANTHER" id="PTHR11097">
    <property type="entry name" value="EXOSOME COMPLEX EXONUCLEASE RIBOSOMAL RNA PROCESSING PROTEIN"/>
    <property type="match status" value="1"/>
</dbReference>
<comment type="similarity">
    <text evidence="3">Belongs to the RNase PH family.</text>
</comment>
<dbReference type="GO" id="GO:0016075">
    <property type="term" value="P:rRNA catabolic process"/>
    <property type="evidence" value="ECO:0007669"/>
    <property type="project" value="TreeGrafter"/>
</dbReference>
<dbReference type="InterPro" id="IPR027408">
    <property type="entry name" value="PNPase/RNase_PH_dom_sf"/>
</dbReference>
<keyword evidence="5" id="KW-0271">Exosome</keyword>
<evidence type="ECO:0000313" key="9">
    <source>
        <dbReference type="RefSeq" id="XP_033457951.1"/>
    </source>
</evidence>
<evidence type="ECO:0000256" key="6">
    <source>
        <dbReference type="ARBA" id="ARBA00042523"/>
    </source>
</evidence>
<keyword evidence="8" id="KW-1185">Reference proteome</keyword>
<evidence type="ECO:0000256" key="2">
    <source>
        <dbReference type="ARBA" id="ARBA00004604"/>
    </source>
</evidence>
<dbReference type="GO" id="GO:0071038">
    <property type="term" value="P:TRAMP-dependent tRNA surveillance pathway"/>
    <property type="evidence" value="ECO:0007669"/>
    <property type="project" value="TreeGrafter"/>
</dbReference>
<organism evidence="9">
    <name type="scientific">Dissoconium aciculare CBS 342.82</name>
    <dbReference type="NCBI Taxonomy" id="1314786"/>
    <lineage>
        <taxon>Eukaryota</taxon>
        <taxon>Fungi</taxon>
        <taxon>Dikarya</taxon>
        <taxon>Ascomycota</taxon>
        <taxon>Pezizomycotina</taxon>
        <taxon>Dothideomycetes</taxon>
        <taxon>Dothideomycetidae</taxon>
        <taxon>Mycosphaerellales</taxon>
        <taxon>Dissoconiaceae</taxon>
        <taxon>Dissoconium</taxon>
    </lineage>
</organism>
<dbReference type="InterPro" id="IPR020568">
    <property type="entry name" value="Ribosomal_Su5_D2-typ_SF"/>
</dbReference>
<feature type="region of interest" description="Disordered" evidence="7">
    <location>
        <begin position="73"/>
        <end position="129"/>
    </location>
</feature>
<gene>
    <name evidence="9" type="ORF">K489DRAFT_389692</name>
</gene>
<dbReference type="InterPro" id="IPR050590">
    <property type="entry name" value="Exosome_comp_Rrp42_subfam"/>
</dbReference>
<name>A0A6J3LYR4_9PEZI</name>
<dbReference type="GO" id="GO:0005730">
    <property type="term" value="C:nucleolus"/>
    <property type="evidence" value="ECO:0007669"/>
    <property type="project" value="UniProtKB-SubCell"/>
</dbReference>